<name>A0ACC2G629_DALPE</name>
<dbReference type="EMBL" id="CM055744">
    <property type="protein sequence ID" value="KAJ7998985.1"/>
    <property type="molecule type" value="Genomic_DNA"/>
</dbReference>
<sequence>MHSNGCQMAGGPLLRPSPGLITVKCRGRERRRGHYLPRTPYPGALERPQQVESEVTIMKESLCRAEYATVQRGNAPSNLHNRNTLDSVEEFILCLMAVCLEVNSCKQAGTQRAGTGTTVVGTLPCG</sequence>
<keyword evidence="2" id="KW-1185">Reference proteome</keyword>
<accession>A0ACC2G629</accession>
<proteinExistence type="predicted"/>
<reference evidence="1" key="1">
    <citation type="submission" date="2021-05" db="EMBL/GenBank/DDBJ databases">
        <authorList>
            <person name="Pan Q."/>
            <person name="Jouanno E."/>
            <person name="Zahm M."/>
            <person name="Klopp C."/>
            <person name="Cabau C."/>
            <person name="Louis A."/>
            <person name="Berthelot C."/>
            <person name="Parey E."/>
            <person name="Roest Crollius H."/>
            <person name="Montfort J."/>
            <person name="Robinson-Rechavi M."/>
            <person name="Bouchez O."/>
            <person name="Lampietro C."/>
            <person name="Lopez Roques C."/>
            <person name="Donnadieu C."/>
            <person name="Postlethwait J."/>
            <person name="Bobe J."/>
            <person name="Dillon D."/>
            <person name="Chandos A."/>
            <person name="von Hippel F."/>
            <person name="Guiguen Y."/>
        </authorList>
    </citation>
    <scope>NUCLEOTIDE SEQUENCE</scope>
    <source>
        <strain evidence="1">YG-Jan2019</strain>
    </source>
</reference>
<protein>
    <submittedName>
        <fullName evidence="1">Uncharacterized protein</fullName>
    </submittedName>
</protein>
<evidence type="ECO:0000313" key="1">
    <source>
        <dbReference type="EMBL" id="KAJ7998985.1"/>
    </source>
</evidence>
<dbReference type="Proteomes" id="UP001157502">
    <property type="component" value="Chromosome 17"/>
</dbReference>
<gene>
    <name evidence="1" type="ORF">DPEC_G00210690</name>
</gene>
<comment type="caution">
    <text evidence="1">The sequence shown here is derived from an EMBL/GenBank/DDBJ whole genome shotgun (WGS) entry which is preliminary data.</text>
</comment>
<organism evidence="1 2">
    <name type="scientific">Dallia pectoralis</name>
    <name type="common">Alaska blackfish</name>
    <dbReference type="NCBI Taxonomy" id="75939"/>
    <lineage>
        <taxon>Eukaryota</taxon>
        <taxon>Metazoa</taxon>
        <taxon>Chordata</taxon>
        <taxon>Craniata</taxon>
        <taxon>Vertebrata</taxon>
        <taxon>Euteleostomi</taxon>
        <taxon>Actinopterygii</taxon>
        <taxon>Neopterygii</taxon>
        <taxon>Teleostei</taxon>
        <taxon>Protacanthopterygii</taxon>
        <taxon>Esociformes</taxon>
        <taxon>Umbridae</taxon>
        <taxon>Dallia</taxon>
    </lineage>
</organism>
<evidence type="ECO:0000313" key="2">
    <source>
        <dbReference type="Proteomes" id="UP001157502"/>
    </source>
</evidence>